<keyword evidence="1 2" id="KW-0597">Phosphoprotein</keyword>
<dbReference type="AlphaFoldDB" id="A0A7T3KUW4"/>
<dbReference type="RefSeq" id="WP_198061480.1">
    <property type="nucleotide sequence ID" value="NZ_CP065856.1"/>
</dbReference>
<dbReference type="SUPFAM" id="SSF55874">
    <property type="entry name" value="ATPase domain of HSP90 chaperone/DNA topoisomerase II/histidine kinase"/>
    <property type="match status" value="1"/>
</dbReference>
<dbReference type="Pfam" id="PF00072">
    <property type="entry name" value="Response_reg"/>
    <property type="match status" value="1"/>
</dbReference>
<dbReference type="InterPro" id="IPR004358">
    <property type="entry name" value="Sig_transdc_His_kin-like_C"/>
</dbReference>
<evidence type="ECO:0000259" key="4">
    <source>
        <dbReference type="PROSITE" id="PS50109"/>
    </source>
</evidence>
<dbReference type="Gene3D" id="3.40.50.2300">
    <property type="match status" value="1"/>
</dbReference>
<organism evidence="6 7">
    <name type="scientific">Halosimplex litoreum</name>
    <dbReference type="NCBI Taxonomy" id="1198301"/>
    <lineage>
        <taxon>Archaea</taxon>
        <taxon>Methanobacteriati</taxon>
        <taxon>Methanobacteriota</taxon>
        <taxon>Stenosarchaea group</taxon>
        <taxon>Halobacteria</taxon>
        <taxon>Halobacteriales</taxon>
        <taxon>Haloarculaceae</taxon>
        <taxon>Halosimplex</taxon>
    </lineage>
</organism>
<dbReference type="SMART" id="SM00448">
    <property type="entry name" value="REC"/>
    <property type="match status" value="1"/>
</dbReference>
<dbReference type="PROSITE" id="PS50110">
    <property type="entry name" value="RESPONSE_REGULATORY"/>
    <property type="match status" value="1"/>
</dbReference>
<keyword evidence="6" id="KW-0808">Transferase</keyword>
<evidence type="ECO:0000256" key="1">
    <source>
        <dbReference type="ARBA" id="ARBA00022553"/>
    </source>
</evidence>
<dbReference type="Proteomes" id="UP000595001">
    <property type="component" value="Chromosome"/>
</dbReference>
<keyword evidence="7" id="KW-1185">Reference proteome</keyword>
<dbReference type="InterPro" id="IPR036890">
    <property type="entry name" value="HATPase_C_sf"/>
</dbReference>
<name>A0A7T3KUW4_9EURY</name>
<dbReference type="Gene3D" id="3.30.565.10">
    <property type="entry name" value="Histidine kinase-like ATPase, C-terminal domain"/>
    <property type="match status" value="1"/>
</dbReference>
<dbReference type="OrthoDB" id="3369at2157"/>
<dbReference type="InterPro" id="IPR001789">
    <property type="entry name" value="Sig_transdc_resp-reg_receiver"/>
</dbReference>
<reference evidence="6 7" key="1">
    <citation type="submission" date="2020-12" db="EMBL/GenBank/DDBJ databases">
        <title>Halosimplex halophilum sp. nov. and Halosimplex salinum sp. nov., two new members of the genus Halosimplex.</title>
        <authorList>
            <person name="Cui H.L."/>
        </authorList>
    </citation>
    <scope>NUCLEOTIDE SEQUENCE [LARGE SCALE GENOMIC DNA]</scope>
    <source>
        <strain evidence="6 7">YGH94</strain>
    </source>
</reference>
<keyword evidence="6" id="KW-0418">Kinase</keyword>
<dbReference type="PRINTS" id="PR00344">
    <property type="entry name" value="BCTRLSENSOR"/>
</dbReference>
<dbReference type="KEGG" id="hlt:I7X12_18445"/>
<accession>A0A7T3KUW4</accession>
<feature type="modified residue" description="4-aspartylphosphate" evidence="2">
    <location>
        <position position="62"/>
    </location>
</feature>
<dbReference type="SMART" id="SM00387">
    <property type="entry name" value="HATPase_c"/>
    <property type="match status" value="1"/>
</dbReference>
<dbReference type="EMBL" id="CP065856">
    <property type="protein sequence ID" value="QPV62682.1"/>
    <property type="molecule type" value="Genomic_DNA"/>
</dbReference>
<dbReference type="Pfam" id="PF02518">
    <property type="entry name" value="HATPase_c"/>
    <property type="match status" value="1"/>
</dbReference>
<dbReference type="PROSITE" id="PS50109">
    <property type="entry name" value="HIS_KIN"/>
    <property type="match status" value="1"/>
</dbReference>
<evidence type="ECO:0000256" key="2">
    <source>
        <dbReference type="PROSITE-ProRule" id="PRU00169"/>
    </source>
</evidence>
<dbReference type="GeneID" id="60590516"/>
<evidence type="ECO:0000256" key="3">
    <source>
        <dbReference type="SAM" id="MobiDB-lite"/>
    </source>
</evidence>
<evidence type="ECO:0000313" key="6">
    <source>
        <dbReference type="EMBL" id="QPV62682.1"/>
    </source>
</evidence>
<dbReference type="InterPro" id="IPR003594">
    <property type="entry name" value="HATPase_dom"/>
</dbReference>
<proteinExistence type="predicted"/>
<dbReference type="InterPro" id="IPR011006">
    <property type="entry name" value="CheY-like_superfamily"/>
</dbReference>
<dbReference type="CDD" id="cd00075">
    <property type="entry name" value="HATPase"/>
    <property type="match status" value="1"/>
</dbReference>
<feature type="region of interest" description="Disordered" evidence="3">
    <location>
        <begin position="288"/>
        <end position="313"/>
    </location>
</feature>
<gene>
    <name evidence="6" type="ORF">I7X12_18445</name>
</gene>
<feature type="domain" description="Histidine kinase" evidence="4">
    <location>
        <begin position="150"/>
        <end position="355"/>
    </location>
</feature>
<feature type="domain" description="Response regulatory" evidence="5">
    <location>
        <begin position="6"/>
        <end position="127"/>
    </location>
</feature>
<dbReference type="PANTHER" id="PTHR43547:SF2">
    <property type="entry name" value="HYBRID SIGNAL TRANSDUCTION HISTIDINE KINASE C"/>
    <property type="match status" value="1"/>
</dbReference>
<dbReference type="SUPFAM" id="SSF52172">
    <property type="entry name" value="CheY-like"/>
    <property type="match status" value="1"/>
</dbReference>
<evidence type="ECO:0000313" key="7">
    <source>
        <dbReference type="Proteomes" id="UP000595001"/>
    </source>
</evidence>
<evidence type="ECO:0000259" key="5">
    <source>
        <dbReference type="PROSITE" id="PS50110"/>
    </source>
</evidence>
<dbReference type="InterPro" id="IPR005467">
    <property type="entry name" value="His_kinase_dom"/>
</dbReference>
<dbReference type="PANTHER" id="PTHR43547">
    <property type="entry name" value="TWO-COMPONENT HISTIDINE KINASE"/>
    <property type="match status" value="1"/>
</dbReference>
<feature type="compositionally biased region" description="Basic and acidic residues" evidence="3">
    <location>
        <begin position="299"/>
        <end position="310"/>
    </location>
</feature>
<protein>
    <submittedName>
        <fullName evidence="6">Hybrid sensor histidine kinase/response regulator</fullName>
    </submittedName>
</protein>
<dbReference type="GO" id="GO:0000155">
    <property type="term" value="F:phosphorelay sensor kinase activity"/>
    <property type="evidence" value="ECO:0007669"/>
    <property type="project" value="TreeGrafter"/>
</dbReference>
<sequence>MAGAVDTLLIEDNPGDAKLVEHYLDNPSVAAFFDEISLTHVETLTDGRDRLRSAQYDVVLLDLGLPESDGIETLHAVTDMDPEVPIIVLTGLEKTEIAVEAIQSGAQDYLEKGDIDADRLVRSLRYAIERHEHERALARRNEQLDFFNSLLRHDLMNALNVMMARADMLESEVDDPELTDYAHSIGEWGRNIVDLTDKIRSILDTVTDDGDDSLEPTSISRVVDEEVARVSSLSDRVDIVVDVPNAEVLANDLLSDVVGNLLTNAVEHTDGRTTVRVDGEVTGPHATLTVADDGTGVPEPRRDDLFERGQKGTASSGTGFGLFFVSSMVESYGGSVCAEESERGGAAFVLELPRA</sequence>